<evidence type="ECO:0000313" key="2">
    <source>
        <dbReference type="EMBL" id="CEM18249.1"/>
    </source>
</evidence>
<organism evidence="2 3">
    <name type="scientific">Vitrella brassicaformis (strain CCMP3155)</name>
    <dbReference type="NCBI Taxonomy" id="1169540"/>
    <lineage>
        <taxon>Eukaryota</taxon>
        <taxon>Sar</taxon>
        <taxon>Alveolata</taxon>
        <taxon>Colpodellida</taxon>
        <taxon>Vitrellaceae</taxon>
        <taxon>Vitrella</taxon>
    </lineage>
</organism>
<feature type="compositionally biased region" description="Pro residues" evidence="1">
    <location>
        <begin position="7"/>
        <end position="16"/>
    </location>
</feature>
<proteinExistence type="predicted"/>
<name>A0A0G4FUH5_VITBC</name>
<feature type="region of interest" description="Disordered" evidence="1">
    <location>
        <begin position="180"/>
        <end position="256"/>
    </location>
</feature>
<feature type="compositionally biased region" description="Acidic residues" evidence="1">
    <location>
        <begin position="517"/>
        <end position="526"/>
    </location>
</feature>
<dbReference type="AlphaFoldDB" id="A0A0G4FUH5"/>
<keyword evidence="3" id="KW-1185">Reference proteome</keyword>
<dbReference type="InParanoid" id="A0A0G4FUH5"/>
<gene>
    <name evidence="2" type="ORF">Vbra_16169</name>
</gene>
<feature type="compositionally biased region" description="Basic and acidic residues" evidence="1">
    <location>
        <begin position="359"/>
        <end position="378"/>
    </location>
</feature>
<evidence type="ECO:0000256" key="1">
    <source>
        <dbReference type="SAM" id="MobiDB-lite"/>
    </source>
</evidence>
<feature type="region of interest" description="Disordered" evidence="1">
    <location>
        <begin position="507"/>
        <end position="526"/>
    </location>
</feature>
<reference evidence="2 3" key="1">
    <citation type="submission" date="2014-11" db="EMBL/GenBank/DDBJ databases">
        <authorList>
            <person name="Zhu J."/>
            <person name="Qi W."/>
            <person name="Song R."/>
        </authorList>
    </citation>
    <scope>NUCLEOTIDE SEQUENCE [LARGE SCALE GENOMIC DNA]</scope>
</reference>
<dbReference type="VEuPathDB" id="CryptoDB:Vbra_16169"/>
<feature type="compositionally biased region" description="Acidic residues" evidence="1">
    <location>
        <begin position="237"/>
        <end position="255"/>
    </location>
</feature>
<feature type="compositionally biased region" description="Low complexity" evidence="1">
    <location>
        <begin position="210"/>
        <end position="221"/>
    </location>
</feature>
<evidence type="ECO:0000313" key="3">
    <source>
        <dbReference type="Proteomes" id="UP000041254"/>
    </source>
</evidence>
<feature type="compositionally biased region" description="Basic and acidic residues" evidence="1">
    <location>
        <begin position="575"/>
        <end position="585"/>
    </location>
</feature>
<dbReference type="Proteomes" id="UP000041254">
    <property type="component" value="Unassembled WGS sequence"/>
</dbReference>
<feature type="region of interest" description="Disordered" evidence="1">
    <location>
        <begin position="1"/>
        <end position="20"/>
    </location>
</feature>
<feature type="region of interest" description="Disordered" evidence="1">
    <location>
        <begin position="359"/>
        <end position="383"/>
    </location>
</feature>
<accession>A0A0G4FUH5</accession>
<sequence>MHTACLPIPPTHPPTHPLDTHVPPYDGQKIAVDNGCHNIQPTFRVSQLASLPQRTVAIRTTTRPPIGECLAMSTPANPVIDLTDESEDARQAEVLDARLARELRDEEVARELQAQDMADGDWDGPLGDAYASWAVSGKNAPRSSAAAAAASAPSLPTPTINLPPPSSLVQNLIDRHFRAHEPEQSEKEPKRGRENHEQPDKRSIRHKPDAASSAAAAAAASPPNQDMDFDGAGPADAGEDEQFDDEDIPPQDFVDDGAQLIPDEALVAALDVITSEDDTISPEDAGELVVGACEAYLTHPENYTPHPPATPATTSPSPAPATGPPSPLTSIPLPAAHKRTFGSRTKPFDGNAWIRRTGKREVRREAREAGKDEARRYGTDQTTAEWKEEAKPLGFPPGQLMFVIWEVYPYWWKHRMIKGKSDPKYWKYGLFKGDSELYELVPMDYVAFLERLLEPHRAAHKRHWMTHQSTTHPPCKIPFTYGTVNYHTSMDALLAALKRKRQLLEGGGSVEGAQSTDIDDTEEAQEDLPQLAEEDLAQLTTRGKNQLATIKAALRVIKTQRKEPPLKNTGCSHGSARDRVHMEHQRNKKRCQKDFYWHTPSGKLEAIRDALVSKYKHVIGKCCK</sequence>
<protein>
    <submittedName>
        <fullName evidence="2">Uncharacterized protein</fullName>
    </submittedName>
</protein>
<feature type="compositionally biased region" description="Basic and acidic residues" evidence="1">
    <location>
        <begin position="180"/>
        <end position="209"/>
    </location>
</feature>
<feature type="region of interest" description="Disordered" evidence="1">
    <location>
        <begin position="564"/>
        <end position="585"/>
    </location>
</feature>
<dbReference type="EMBL" id="CDMY01000499">
    <property type="protein sequence ID" value="CEM18249.1"/>
    <property type="molecule type" value="Genomic_DNA"/>
</dbReference>
<feature type="compositionally biased region" description="Pro residues" evidence="1">
    <location>
        <begin position="317"/>
        <end position="327"/>
    </location>
</feature>
<feature type="region of interest" description="Disordered" evidence="1">
    <location>
        <begin position="300"/>
        <end position="334"/>
    </location>
</feature>